<evidence type="ECO:0000313" key="2">
    <source>
        <dbReference type="Proteomes" id="UP000616779"/>
    </source>
</evidence>
<sequence length="421" mass="50232">MDEKESRLIQWKYWAQCSIKILDEYSPYIKLSNENYISNSNHALILSNPKGFYLFGVLDEISKIGTSMFRWIEFISGEEIIDPKSYPARSVIQAVFDEQQMWGRKLLEAIVDLILFKRTNEESYYKHYLLLKELWDSIDSYKDWKEFFDKSSNKLDFQKKLLVQTISNHESSIELNNCWYLNKRENILRTSDSKSNKKSFRQKLIKALPDTNSREKLIIGLTYKGYSEFSESIHFNPDRNKWFPNKEQIELNMSRIWLTILCIIDRLQKLTGIQPKGFNNEMNELLSHPTNIDELLCQLTGDFFQKSDIVILDNNELCIIEDVSTSKYGYKMYKLAYLQRKERPEFYDEWLPGNMMHLIYKLSDHKKAQDKNPVVNEFLKDISDEDYITHYANYFVRKWEQGMKDYFLKRDKAALIKAFKQ</sequence>
<gene>
    <name evidence="1" type="ORF">GC098_07730</name>
</gene>
<protein>
    <recommendedName>
        <fullName evidence="3">Zorya protein ZorC EH domain-containing protein</fullName>
    </recommendedName>
</protein>
<proteinExistence type="predicted"/>
<accession>A0ABX1XSD2</accession>
<evidence type="ECO:0008006" key="3">
    <source>
        <dbReference type="Google" id="ProtNLM"/>
    </source>
</evidence>
<dbReference type="RefSeq" id="WP_171642592.1">
    <property type="nucleotide sequence ID" value="NZ_WHOA01000061.1"/>
</dbReference>
<reference evidence="1 2" key="1">
    <citation type="submission" date="2019-10" db="EMBL/GenBank/DDBJ databases">
        <title>Description of Paenibacillus terrestris sp. nov.</title>
        <authorList>
            <person name="Carlier A."/>
            <person name="Qi S."/>
        </authorList>
    </citation>
    <scope>NUCLEOTIDE SEQUENCE [LARGE SCALE GENOMIC DNA]</scope>
    <source>
        <strain evidence="1 2">LMG 31458</strain>
    </source>
</reference>
<dbReference type="EMBL" id="WHOA01000061">
    <property type="protein sequence ID" value="NOU71309.1"/>
    <property type="molecule type" value="Genomic_DNA"/>
</dbReference>
<name>A0ABX1XSD2_9BACL</name>
<organism evidence="1 2">
    <name type="scientific">Paenibacillus phytorum</name>
    <dbReference type="NCBI Taxonomy" id="2654977"/>
    <lineage>
        <taxon>Bacteria</taxon>
        <taxon>Bacillati</taxon>
        <taxon>Bacillota</taxon>
        <taxon>Bacilli</taxon>
        <taxon>Bacillales</taxon>
        <taxon>Paenibacillaceae</taxon>
        <taxon>Paenibacillus</taxon>
    </lineage>
</organism>
<comment type="caution">
    <text evidence="1">The sequence shown here is derived from an EMBL/GenBank/DDBJ whole genome shotgun (WGS) entry which is preliminary data.</text>
</comment>
<keyword evidence="2" id="KW-1185">Reference proteome</keyword>
<evidence type="ECO:0000313" key="1">
    <source>
        <dbReference type="EMBL" id="NOU71309.1"/>
    </source>
</evidence>
<dbReference type="Proteomes" id="UP000616779">
    <property type="component" value="Unassembled WGS sequence"/>
</dbReference>